<dbReference type="SUPFAM" id="SSF54001">
    <property type="entry name" value="Cysteine proteinases"/>
    <property type="match status" value="1"/>
</dbReference>
<comment type="caution">
    <text evidence="6">Lacks conserved residue(s) required for the propagation of feature annotation.</text>
</comment>
<evidence type="ECO:0000256" key="5">
    <source>
        <dbReference type="PIRSR" id="PIRSR622684-1"/>
    </source>
</evidence>
<dbReference type="GO" id="GO:0004198">
    <property type="term" value="F:calcium-dependent cysteine-type endopeptidase activity"/>
    <property type="evidence" value="ECO:0007669"/>
    <property type="project" value="InterPro"/>
</dbReference>
<comment type="caution">
    <text evidence="8">The sequence shown here is derived from an EMBL/GenBank/DDBJ whole genome shotgun (WGS) entry which is preliminary data.</text>
</comment>
<keyword evidence="3" id="KW-0378">Hydrolase</keyword>
<evidence type="ECO:0000256" key="4">
    <source>
        <dbReference type="ARBA" id="ARBA00022807"/>
    </source>
</evidence>
<dbReference type="OrthoDB" id="424753at2759"/>
<keyword evidence="4" id="KW-0788">Thiol protease</keyword>
<dbReference type="PANTHER" id="PTHR10183">
    <property type="entry name" value="CALPAIN"/>
    <property type="match status" value="1"/>
</dbReference>
<dbReference type="PROSITE" id="PS50203">
    <property type="entry name" value="CALPAIN_CAT"/>
    <property type="match status" value="1"/>
</dbReference>
<sequence length="606" mass="68198">MSFCCCYPVKNLPSDADAEKAFRYSSSSLHQSVVVVPTPTATRGLPTKKKSIKEKLEIVPNSSLATAITSCKAQVATIVAECREKNRYFRDMDFDLSQNEYECLSSLAQDWDRCYPGGALRVRDIFSNPIFCEVGYDASDVKDGYAPWFMSAVASVCSMPGLMERVCAARDESVGVYGFVFFKDGEWVPVIVDDQLFVKFTDFDHEYTGIEMDKATFNATLRSGSSALSFAQSSSENETWLPLLEKAYAKLHGDYKSIEIGLTGEALEDLTGGVTTRTFLKDVSDTDALWERDIVARLLSDSLFSATIETKQSYVDLTTSEGLLHLHPYAILRAVEACGRRFVQLRNPQRGQEWSGRWSDGSSLWTNEFVTALNHTGGDDGCFWMEWCDFLDEFTHIERTLILLDNDTTITPLVPQPLWKSIRATWPAKWQQKMFTFTVPTALSRVTIVLQQADIRRFVGLGGIYKYGLRFGIYRIVNNKRTLVTQYVNSSYNRSSSIELALRPAVYEVDIMVMRTSSGSEPIEDVISNVGAFRPDKLLERCDAFNASRLRADDKLEFDVLAMVRDTQLTEYEKLHKKQPENDSNNDGALTGSVIVGLRLFAKMLV</sequence>
<dbReference type="Pfam" id="PF00648">
    <property type="entry name" value="Peptidase_C2"/>
    <property type="match status" value="1"/>
</dbReference>
<dbReference type="STRING" id="74557.A0A1V9Y463"/>
<dbReference type="PANTHER" id="PTHR10183:SF379">
    <property type="entry name" value="CALPAIN-5"/>
    <property type="match status" value="1"/>
</dbReference>
<evidence type="ECO:0000313" key="8">
    <source>
        <dbReference type="EMBL" id="OQR80515.1"/>
    </source>
</evidence>
<dbReference type="GO" id="GO:0006508">
    <property type="term" value="P:proteolysis"/>
    <property type="evidence" value="ECO:0007669"/>
    <property type="project" value="UniProtKB-KW"/>
</dbReference>
<proteinExistence type="inferred from homology"/>
<dbReference type="Proteomes" id="UP000243217">
    <property type="component" value="Unassembled WGS sequence"/>
</dbReference>
<dbReference type="PRINTS" id="PR00704">
    <property type="entry name" value="CALPAIN"/>
</dbReference>
<feature type="active site" evidence="5">
    <location>
        <position position="347"/>
    </location>
</feature>
<protein>
    <recommendedName>
        <fullName evidence="7">Calpain catalytic domain-containing protein</fullName>
    </recommendedName>
</protein>
<evidence type="ECO:0000313" key="9">
    <source>
        <dbReference type="Proteomes" id="UP000243217"/>
    </source>
</evidence>
<dbReference type="SMART" id="SM00230">
    <property type="entry name" value="CysPc"/>
    <property type="match status" value="1"/>
</dbReference>
<evidence type="ECO:0000256" key="1">
    <source>
        <dbReference type="ARBA" id="ARBA00007623"/>
    </source>
</evidence>
<dbReference type="InterPro" id="IPR038765">
    <property type="entry name" value="Papain-like_cys_pep_sf"/>
</dbReference>
<evidence type="ECO:0000256" key="6">
    <source>
        <dbReference type="PROSITE-ProRule" id="PRU00239"/>
    </source>
</evidence>
<keyword evidence="9" id="KW-1185">Reference proteome</keyword>
<evidence type="ECO:0000259" key="7">
    <source>
        <dbReference type="PROSITE" id="PS50203"/>
    </source>
</evidence>
<dbReference type="InterPro" id="IPR001300">
    <property type="entry name" value="Peptidase_C2_calpain_cat"/>
</dbReference>
<feature type="active site" evidence="5">
    <location>
        <position position="327"/>
    </location>
</feature>
<gene>
    <name evidence="8" type="ORF">THRCLA_12011</name>
</gene>
<keyword evidence="2" id="KW-0645">Protease</keyword>
<dbReference type="EMBL" id="JNBS01005220">
    <property type="protein sequence ID" value="OQR80515.1"/>
    <property type="molecule type" value="Genomic_DNA"/>
</dbReference>
<reference evidence="8 9" key="1">
    <citation type="journal article" date="2014" name="Genome Biol. Evol.">
        <title>The secreted proteins of Achlya hypogyna and Thraustotheca clavata identify the ancestral oomycete secretome and reveal gene acquisitions by horizontal gene transfer.</title>
        <authorList>
            <person name="Misner I."/>
            <person name="Blouin N."/>
            <person name="Leonard G."/>
            <person name="Richards T.A."/>
            <person name="Lane C.E."/>
        </authorList>
    </citation>
    <scope>NUCLEOTIDE SEQUENCE [LARGE SCALE GENOMIC DNA]</scope>
    <source>
        <strain evidence="8 9">ATCC 34112</strain>
    </source>
</reference>
<feature type="domain" description="Calpain catalytic" evidence="7">
    <location>
        <begin position="88"/>
        <end position="398"/>
    </location>
</feature>
<dbReference type="Gene3D" id="3.90.70.10">
    <property type="entry name" value="Cysteine proteinases"/>
    <property type="match status" value="1"/>
</dbReference>
<evidence type="ECO:0000256" key="3">
    <source>
        <dbReference type="ARBA" id="ARBA00022801"/>
    </source>
</evidence>
<accession>A0A1V9Y463</accession>
<dbReference type="InterPro" id="IPR022684">
    <property type="entry name" value="Calpain_cysteine_protease"/>
</dbReference>
<dbReference type="AlphaFoldDB" id="A0A1V9Y463"/>
<evidence type="ECO:0000256" key="2">
    <source>
        <dbReference type="ARBA" id="ARBA00022670"/>
    </source>
</evidence>
<name>A0A1V9Y463_9STRA</name>
<comment type="similarity">
    <text evidence="1">Belongs to the peptidase C2 family.</text>
</comment>
<organism evidence="8 9">
    <name type="scientific">Thraustotheca clavata</name>
    <dbReference type="NCBI Taxonomy" id="74557"/>
    <lineage>
        <taxon>Eukaryota</taxon>
        <taxon>Sar</taxon>
        <taxon>Stramenopiles</taxon>
        <taxon>Oomycota</taxon>
        <taxon>Saprolegniomycetes</taxon>
        <taxon>Saprolegniales</taxon>
        <taxon>Achlyaceae</taxon>
        <taxon>Thraustotheca</taxon>
    </lineage>
</organism>